<evidence type="ECO:0000256" key="10">
    <source>
        <dbReference type="SAM" id="Phobius"/>
    </source>
</evidence>
<proteinExistence type="predicted"/>
<sequence>MADCNVVFNPIIPGFKLVKDCTSMILNCHPLLPYLCPDFPLLNATLLIPASLLVVVAVNLVSLSKICWLVFGKAATTLVEGKKSGGGGAILCSADSIELSMYGFGIRRDYKGSKGILMGNLMPFIARLSELRVLSLPFNGFPESIPSEIWGMEKLEVLDLEGNLGFWSLPVSFSGLRNLRILNLAGNHINGTISGFAGGFKGVYLSLNQLGGSLLKEFRYNCEKLEHLDLSGSFLVGGNPSNLENCGNLRTLLYSNMFEEIIPHKLGKLGKLEVLDMSRTSLSGSVPPKLKNCSAFSVLVLSNMFDPYQDANGMKGDGLLDHLSYANEDFIFFKGIFLPMS</sequence>
<evidence type="ECO:0000256" key="6">
    <source>
        <dbReference type="ARBA" id="ARBA00022989"/>
    </source>
</evidence>
<organism evidence="11 12">
    <name type="scientific">Salix brachista</name>
    <dbReference type="NCBI Taxonomy" id="2182728"/>
    <lineage>
        <taxon>Eukaryota</taxon>
        <taxon>Viridiplantae</taxon>
        <taxon>Streptophyta</taxon>
        <taxon>Embryophyta</taxon>
        <taxon>Tracheophyta</taxon>
        <taxon>Spermatophyta</taxon>
        <taxon>Magnoliopsida</taxon>
        <taxon>eudicotyledons</taxon>
        <taxon>Gunneridae</taxon>
        <taxon>Pentapetalae</taxon>
        <taxon>rosids</taxon>
        <taxon>fabids</taxon>
        <taxon>Malpighiales</taxon>
        <taxon>Salicaceae</taxon>
        <taxon>Saliceae</taxon>
        <taxon>Salix</taxon>
    </lineage>
</organism>
<evidence type="ECO:0000256" key="1">
    <source>
        <dbReference type="ARBA" id="ARBA00004479"/>
    </source>
</evidence>
<evidence type="ECO:0000256" key="8">
    <source>
        <dbReference type="ARBA" id="ARBA00023170"/>
    </source>
</evidence>
<feature type="transmembrane region" description="Helical" evidence="10">
    <location>
        <begin position="41"/>
        <end position="63"/>
    </location>
</feature>
<evidence type="ECO:0000256" key="7">
    <source>
        <dbReference type="ARBA" id="ARBA00023136"/>
    </source>
</evidence>
<dbReference type="Proteomes" id="UP000326939">
    <property type="component" value="Chromosome 16"/>
</dbReference>
<comment type="caution">
    <text evidence="11">The sequence shown here is derived from an EMBL/GenBank/DDBJ whole genome shotgun (WGS) entry which is preliminary data.</text>
</comment>
<protein>
    <recommendedName>
        <fullName evidence="13">Leucine-rich repeat-containing N-terminal plant-type domain-containing protein</fullName>
    </recommendedName>
</protein>
<dbReference type="GO" id="GO:0016020">
    <property type="term" value="C:membrane"/>
    <property type="evidence" value="ECO:0007669"/>
    <property type="project" value="UniProtKB-SubCell"/>
</dbReference>
<keyword evidence="4" id="KW-0732">Signal</keyword>
<keyword evidence="12" id="KW-1185">Reference proteome</keyword>
<accession>A0A5N5JRZ1</accession>
<dbReference type="Pfam" id="PF13855">
    <property type="entry name" value="LRR_8"/>
    <property type="match status" value="1"/>
</dbReference>
<dbReference type="Gene3D" id="3.80.10.10">
    <property type="entry name" value="Ribonuclease Inhibitor"/>
    <property type="match status" value="2"/>
</dbReference>
<reference evidence="12" key="1">
    <citation type="journal article" date="2019" name="Gigascience">
        <title>De novo genome assembly of the endangered Acer yangbiense, a plant species with extremely small populations endemic to Yunnan Province, China.</title>
        <authorList>
            <person name="Yang J."/>
            <person name="Wariss H.M."/>
            <person name="Tao L."/>
            <person name="Zhang R."/>
            <person name="Yun Q."/>
            <person name="Hollingsworth P."/>
            <person name="Dao Z."/>
            <person name="Luo G."/>
            <person name="Guo H."/>
            <person name="Ma Y."/>
            <person name="Sun W."/>
        </authorList>
    </citation>
    <scope>NUCLEOTIDE SEQUENCE [LARGE SCALE GENOMIC DNA]</scope>
    <source>
        <strain evidence="12">cv. br00</strain>
    </source>
</reference>
<name>A0A5N5JRZ1_9ROSI</name>
<evidence type="ECO:0000256" key="9">
    <source>
        <dbReference type="ARBA" id="ARBA00023180"/>
    </source>
</evidence>
<dbReference type="InterPro" id="IPR001611">
    <property type="entry name" value="Leu-rich_rpt"/>
</dbReference>
<evidence type="ECO:0000256" key="3">
    <source>
        <dbReference type="ARBA" id="ARBA00022692"/>
    </source>
</evidence>
<keyword evidence="8" id="KW-0675">Receptor</keyword>
<keyword evidence="6 10" id="KW-1133">Transmembrane helix</keyword>
<evidence type="ECO:0000313" key="11">
    <source>
        <dbReference type="EMBL" id="KAB5519895.1"/>
    </source>
</evidence>
<evidence type="ECO:0000256" key="2">
    <source>
        <dbReference type="ARBA" id="ARBA00022614"/>
    </source>
</evidence>
<keyword evidence="9" id="KW-0325">Glycoprotein</keyword>
<evidence type="ECO:0008006" key="13">
    <source>
        <dbReference type="Google" id="ProtNLM"/>
    </source>
</evidence>
<dbReference type="Pfam" id="PF00560">
    <property type="entry name" value="LRR_1"/>
    <property type="match status" value="2"/>
</dbReference>
<comment type="subcellular location">
    <subcellularLocation>
        <location evidence="1">Membrane</location>
        <topology evidence="1">Single-pass type I membrane protein</topology>
    </subcellularLocation>
</comment>
<keyword evidence="7 10" id="KW-0472">Membrane</keyword>
<dbReference type="EMBL" id="VDCV01000016">
    <property type="protein sequence ID" value="KAB5519895.1"/>
    <property type="molecule type" value="Genomic_DNA"/>
</dbReference>
<evidence type="ECO:0000256" key="4">
    <source>
        <dbReference type="ARBA" id="ARBA00022729"/>
    </source>
</evidence>
<keyword evidence="3 10" id="KW-0812">Transmembrane</keyword>
<evidence type="ECO:0000256" key="5">
    <source>
        <dbReference type="ARBA" id="ARBA00022737"/>
    </source>
</evidence>
<dbReference type="SUPFAM" id="SSF52058">
    <property type="entry name" value="L domain-like"/>
    <property type="match status" value="1"/>
</dbReference>
<keyword evidence="5" id="KW-0677">Repeat</keyword>
<evidence type="ECO:0000313" key="12">
    <source>
        <dbReference type="Proteomes" id="UP000326939"/>
    </source>
</evidence>
<keyword evidence="2" id="KW-0433">Leucine-rich repeat</keyword>
<dbReference type="PANTHER" id="PTHR27000">
    <property type="entry name" value="LEUCINE-RICH REPEAT RECEPTOR-LIKE PROTEIN KINASE FAMILY PROTEIN-RELATED"/>
    <property type="match status" value="1"/>
</dbReference>
<dbReference type="InterPro" id="IPR032675">
    <property type="entry name" value="LRR_dom_sf"/>
</dbReference>
<gene>
    <name evidence="11" type="ORF">DKX38_024214</name>
</gene>
<dbReference type="PANTHER" id="PTHR27000:SF584">
    <property type="entry name" value="LRR RECEPTOR-LIKE SERINE_THREONINE-PROTEIN KINASE RPK2"/>
    <property type="match status" value="1"/>
</dbReference>
<dbReference type="AlphaFoldDB" id="A0A5N5JRZ1"/>